<dbReference type="PROSITE" id="PS50902">
    <property type="entry name" value="FLAVODOXIN_LIKE"/>
    <property type="match status" value="1"/>
</dbReference>
<keyword evidence="3" id="KW-1185">Reference proteome</keyword>
<dbReference type="GO" id="GO:0016651">
    <property type="term" value="F:oxidoreductase activity, acting on NAD(P)H"/>
    <property type="evidence" value="ECO:0007669"/>
    <property type="project" value="UniProtKB-ARBA"/>
</dbReference>
<dbReference type="AlphaFoldDB" id="A0A365K0R0"/>
<dbReference type="SUPFAM" id="SSF52218">
    <property type="entry name" value="Flavoproteins"/>
    <property type="match status" value="1"/>
</dbReference>
<sequence>MDFRRKENLAAQGSSQATIDEAPHMELPALHLKEGKGMKIGIIVHSQTGHTLLVGERIREKLQADGHEVQLRRMQNLEEGETKKPAAVQLDSLPETARFDALIFGAWVQAFTLCPGFTKYVEQIPDLGSENVSCFLTQQFRYKWMGGNRAMAKMKTLLEAKGAVVNSTAIINWSHKKREQQIEELAEHFTSQYKA</sequence>
<accession>A0A365K0R0</accession>
<dbReference type="EMBL" id="QLZQ01000009">
    <property type="protein sequence ID" value="RAZ66047.1"/>
    <property type="molecule type" value="Genomic_DNA"/>
</dbReference>
<evidence type="ECO:0000259" key="1">
    <source>
        <dbReference type="PROSITE" id="PS50902"/>
    </source>
</evidence>
<evidence type="ECO:0000313" key="2">
    <source>
        <dbReference type="EMBL" id="RAZ66047.1"/>
    </source>
</evidence>
<protein>
    <submittedName>
        <fullName evidence="2">Flavodoxin</fullName>
    </submittedName>
</protein>
<comment type="caution">
    <text evidence="2">The sequence shown here is derived from an EMBL/GenBank/DDBJ whole genome shotgun (WGS) entry which is preliminary data.</text>
</comment>
<dbReference type="InterPro" id="IPR029039">
    <property type="entry name" value="Flavoprotein-like_sf"/>
</dbReference>
<gene>
    <name evidence="2" type="ORF">DP119_14780</name>
</gene>
<dbReference type="Gene3D" id="3.40.50.360">
    <property type="match status" value="1"/>
</dbReference>
<dbReference type="InterPro" id="IPR008254">
    <property type="entry name" value="Flavodoxin/NO_synth"/>
</dbReference>
<dbReference type="GO" id="GO:0010181">
    <property type="term" value="F:FMN binding"/>
    <property type="evidence" value="ECO:0007669"/>
    <property type="project" value="InterPro"/>
</dbReference>
<feature type="domain" description="Flavodoxin-like" evidence="1">
    <location>
        <begin position="40"/>
        <end position="194"/>
    </location>
</feature>
<name>A0A365K0R0_9BACL</name>
<evidence type="ECO:0000313" key="3">
    <source>
        <dbReference type="Proteomes" id="UP000251869"/>
    </source>
</evidence>
<dbReference type="Proteomes" id="UP000251869">
    <property type="component" value="Unassembled WGS sequence"/>
</dbReference>
<proteinExistence type="predicted"/>
<organism evidence="2 3">
    <name type="scientific">Planococcus maitriensis</name>
    <dbReference type="NCBI Taxonomy" id="221799"/>
    <lineage>
        <taxon>Bacteria</taxon>
        <taxon>Bacillati</taxon>
        <taxon>Bacillota</taxon>
        <taxon>Bacilli</taxon>
        <taxon>Bacillales</taxon>
        <taxon>Caryophanaceae</taxon>
        <taxon>Planococcus</taxon>
    </lineage>
</organism>
<reference evidence="2 3" key="1">
    <citation type="submission" date="2018-06" db="EMBL/GenBank/DDBJ databases">
        <title>The draft genome sequences of strains SCU63 and S1.</title>
        <authorList>
            <person name="Gan L."/>
        </authorList>
    </citation>
    <scope>NUCLEOTIDE SEQUENCE [LARGE SCALE GENOMIC DNA]</scope>
    <source>
        <strain evidence="2 3">S1</strain>
    </source>
</reference>